<keyword evidence="5 7" id="KW-0500">Molybdenum</keyword>
<evidence type="ECO:0000256" key="3">
    <source>
        <dbReference type="ARBA" id="ARBA00013269"/>
    </source>
</evidence>
<dbReference type="NCBIfam" id="TIGR00177">
    <property type="entry name" value="molyb_syn"/>
    <property type="match status" value="1"/>
</dbReference>
<evidence type="ECO:0000313" key="9">
    <source>
        <dbReference type="EMBL" id="EFM81266.1"/>
    </source>
</evidence>
<evidence type="ECO:0000256" key="6">
    <source>
        <dbReference type="ARBA" id="ARBA00047317"/>
    </source>
</evidence>
<dbReference type="EC" id="2.10.1.1" evidence="3 7"/>
<sequence>MIELEEAREKMTQHMKSQCETEEVALLDSLGRISGETIFAETAIPHFPRAGMDGYAVRAVETRGATAESPSCLKVVGSLVAGDSMFYCNQTNNCAIKITTGAFIPTDFDAVVPQEWTDFGQDHVKIFRSVTAGQNYAEIGEDIAFQQKILAKHQQINSRMIGLLAMQGIDKVVVLKRMKVGILATGSELVSLEEPLSVGKIYNSNLYMLAAFVKASGNEVIHLDHCSDDPEELANRLIEISPKLDVLITCGGVSVGEKDNLPLAIKRIGGTELFHFVNMKPGTPVMASQFQETLILSVSGNPFAAMVNLHLFYWTLLATFFNCVELNLKERTVILAHELAPSRLRRFYRAKEIDGKVNLVTKSHLSSNLSNTLETNCLLEQPAGVLLKKGALVKVYYWQT</sequence>
<name>A0A125W2A2_ENTFL</name>
<dbReference type="InterPro" id="IPR005110">
    <property type="entry name" value="MoeA_linker/N"/>
</dbReference>
<dbReference type="GO" id="GO:0046872">
    <property type="term" value="F:metal ion binding"/>
    <property type="evidence" value="ECO:0007669"/>
    <property type="project" value="UniProtKB-UniRule"/>
</dbReference>
<dbReference type="PANTHER" id="PTHR10192:SF5">
    <property type="entry name" value="GEPHYRIN"/>
    <property type="match status" value="1"/>
</dbReference>
<keyword evidence="7" id="KW-0479">Metal-binding</keyword>
<dbReference type="EMBL" id="AEBR01000110">
    <property type="protein sequence ID" value="EFM81266.1"/>
    <property type="molecule type" value="Genomic_DNA"/>
</dbReference>
<dbReference type="PANTHER" id="PTHR10192">
    <property type="entry name" value="MOLYBDOPTERIN BIOSYNTHESIS PROTEIN"/>
    <property type="match status" value="1"/>
</dbReference>
<proteinExistence type="inferred from homology"/>
<dbReference type="SUPFAM" id="SSF53218">
    <property type="entry name" value="Molybdenum cofactor biosynthesis proteins"/>
    <property type="match status" value="1"/>
</dbReference>
<dbReference type="CDD" id="cd00887">
    <property type="entry name" value="MoeA"/>
    <property type="match status" value="1"/>
</dbReference>
<comment type="function">
    <text evidence="1 7">Catalyzes the insertion of molybdate into adenylated molybdopterin with the concomitant release of AMP.</text>
</comment>
<organism evidence="9 10">
    <name type="scientific">Enterococcus faecalis TX4248</name>
    <dbReference type="NCBI Taxonomy" id="749495"/>
    <lineage>
        <taxon>Bacteria</taxon>
        <taxon>Bacillati</taxon>
        <taxon>Bacillota</taxon>
        <taxon>Bacilli</taxon>
        <taxon>Lactobacillales</taxon>
        <taxon>Enterococcaceae</taxon>
        <taxon>Enterococcus</taxon>
    </lineage>
</organism>
<keyword evidence="7" id="KW-0460">Magnesium</keyword>
<comment type="catalytic activity">
    <reaction evidence="6">
        <text>adenylyl-molybdopterin + molybdate = Mo-molybdopterin + AMP + H(+)</text>
        <dbReference type="Rhea" id="RHEA:35047"/>
        <dbReference type="ChEBI" id="CHEBI:15378"/>
        <dbReference type="ChEBI" id="CHEBI:36264"/>
        <dbReference type="ChEBI" id="CHEBI:62727"/>
        <dbReference type="ChEBI" id="CHEBI:71302"/>
        <dbReference type="ChEBI" id="CHEBI:456215"/>
        <dbReference type="EC" id="2.10.1.1"/>
    </reaction>
</comment>
<evidence type="ECO:0000256" key="1">
    <source>
        <dbReference type="ARBA" id="ARBA00002901"/>
    </source>
</evidence>
<comment type="caution">
    <text evidence="9">The sequence shown here is derived from an EMBL/GenBank/DDBJ whole genome shotgun (WGS) entry which is preliminary data.</text>
</comment>
<dbReference type="InterPro" id="IPR001453">
    <property type="entry name" value="MoaB/Mog_dom"/>
</dbReference>
<dbReference type="InterPro" id="IPR036688">
    <property type="entry name" value="MoeA_C_domain_IV_sf"/>
</dbReference>
<dbReference type="UniPathway" id="UPA00344"/>
<reference evidence="10" key="1">
    <citation type="submission" date="2010-07" db="EMBL/GenBank/DDBJ databases">
        <authorList>
            <person name="Weinstock G."/>
            <person name="Sodergren E."/>
            <person name="Clifton S."/>
            <person name="Fulton L."/>
            <person name="Fulton B."/>
            <person name="Courtney L."/>
            <person name="Fronick C."/>
            <person name="Harrison M."/>
            <person name="Strong C."/>
            <person name="Farmer C."/>
            <person name="Delahaunty K."/>
            <person name="Markovic C."/>
            <person name="Hall O."/>
            <person name="Minx P."/>
            <person name="Tomlinson C."/>
            <person name="Mitreva M."/>
            <person name="Hou S."/>
            <person name="Chen J."/>
            <person name="Wollam A."/>
            <person name="Pepin K.H."/>
            <person name="Johnson M."/>
            <person name="Bhonagiri V."/>
            <person name="Zhang X."/>
            <person name="Suruliraj S."/>
            <person name="Warren W."/>
            <person name="Chinwalla A."/>
            <person name="Mardis E.R."/>
            <person name="Wilson R.K."/>
        </authorList>
    </citation>
    <scope>NUCLEOTIDE SEQUENCE [LARGE SCALE GENOMIC DNA]</scope>
    <source>
        <strain evidence="10">TX4248</strain>
    </source>
</reference>
<dbReference type="Gene3D" id="2.40.340.10">
    <property type="entry name" value="MoeA, C-terminal, domain IV"/>
    <property type="match status" value="1"/>
</dbReference>
<comment type="pathway">
    <text evidence="7">Cofactor biosynthesis; molybdopterin biosynthesis.</text>
</comment>
<keyword evidence="7" id="KW-0501">Molybdenum cofactor biosynthesis</keyword>
<dbReference type="InterPro" id="IPR036425">
    <property type="entry name" value="MoaB/Mog-like_dom_sf"/>
</dbReference>
<dbReference type="Gene3D" id="3.40.980.10">
    <property type="entry name" value="MoaB/Mog-like domain"/>
    <property type="match status" value="1"/>
</dbReference>
<dbReference type="AlphaFoldDB" id="A0A125W2A2"/>
<evidence type="ECO:0000256" key="2">
    <source>
        <dbReference type="ARBA" id="ARBA00010763"/>
    </source>
</evidence>
<dbReference type="RefSeq" id="WP_002365604.1">
    <property type="nucleotide sequence ID" value="NZ_GL454489.1"/>
</dbReference>
<dbReference type="Proteomes" id="UP000004846">
    <property type="component" value="Unassembled WGS sequence"/>
</dbReference>
<evidence type="ECO:0000259" key="8">
    <source>
        <dbReference type="SMART" id="SM00852"/>
    </source>
</evidence>
<dbReference type="GO" id="GO:0005829">
    <property type="term" value="C:cytosol"/>
    <property type="evidence" value="ECO:0007669"/>
    <property type="project" value="TreeGrafter"/>
</dbReference>
<accession>A0A125W2A2</accession>
<dbReference type="Gene3D" id="2.170.190.11">
    <property type="entry name" value="Molybdopterin biosynthesis moea protein, domain 3"/>
    <property type="match status" value="1"/>
</dbReference>
<evidence type="ECO:0000256" key="7">
    <source>
        <dbReference type="RuleBase" id="RU365090"/>
    </source>
</evidence>
<comment type="similarity">
    <text evidence="2 7">Belongs to the MoeA family.</text>
</comment>
<dbReference type="GO" id="GO:0006777">
    <property type="term" value="P:Mo-molybdopterin cofactor biosynthetic process"/>
    <property type="evidence" value="ECO:0007669"/>
    <property type="project" value="UniProtKB-UniRule"/>
</dbReference>
<protein>
    <recommendedName>
        <fullName evidence="4 7">Molybdopterin molybdenumtransferase</fullName>
        <ecNumber evidence="3 7">2.10.1.1</ecNumber>
    </recommendedName>
</protein>
<dbReference type="GO" id="GO:0061599">
    <property type="term" value="F:molybdopterin molybdotransferase activity"/>
    <property type="evidence" value="ECO:0007669"/>
    <property type="project" value="UniProtKB-UniRule"/>
</dbReference>
<dbReference type="SMART" id="SM00852">
    <property type="entry name" value="MoCF_biosynth"/>
    <property type="match status" value="1"/>
</dbReference>
<evidence type="ECO:0000256" key="5">
    <source>
        <dbReference type="ARBA" id="ARBA00022505"/>
    </source>
</evidence>
<dbReference type="Pfam" id="PF00994">
    <property type="entry name" value="MoCF_biosynth"/>
    <property type="match status" value="1"/>
</dbReference>
<comment type="cofactor">
    <cofactor evidence="7">
        <name>Mg(2+)</name>
        <dbReference type="ChEBI" id="CHEBI:18420"/>
    </cofactor>
</comment>
<dbReference type="Gene3D" id="3.90.105.10">
    <property type="entry name" value="Molybdopterin biosynthesis moea protein, domain 2"/>
    <property type="match status" value="1"/>
</dbReference>
<evidence type="ECO:0000256" key="4">
    <source>
        <dbReference type="ARBA" id="ARBA00021108"/>
    </source>
</evidence>
<dbReference type="HOGENOM" id="CLU_010186_7_1_9"/>
<dbReference type="Pfam" id="PF03453">
    <property type="entry name" value="MoeA_N"/>
    <property type="match status" value="1"/>
</dbReference>
<dbReference type="InterPro" id="IPR036135">
    <property type="entry name" value="MoeA_linker/N_sf"/>
</dbReference>
<evidence type="ECO:0000313" key="10">
    <source>
        <dbReference type="Proteomes" id="UP000004846"/>
    </source>
</evidence>
<dbReference type="InterPro" id="IPR038987">
    <property type="entry name" value="MoeA-like"/>
</dbReference>
<keyword evidence="7" id="KW-0808">Transferase</keyword>
<dbReference type="SUPFAM" id="SSF63882">
    <property type="entry name" value="MoeA N-terminal region -like"/>
    <property type="match status" value="1"/>
</dbReference>
<feature type="domain" description="MoaB/Mog" evidence="8">
    <location>
        <begin position="181"/>
        <end position="319"/>
    </location>
</feature>
<gene>
    <name evidence="9" type="ORF">HMPREF9498_03205</name>
</gene>